<gene>
    <name evidence="1" type="ORF">B9G98_04368</name>
</gene>
<dbReference type="AlphaFoldDB" id="A0A2T0FP42"/>
<dbReference type="RefSeq" id="XP_024666693.1">
    <property type="nucleotide sequence ID" value="XM_024810925.1"/>
</dbReference>
<proteinExistence type="predicted"/>
<name>A0A2T0FP42_9ASCO</name>
<comment type="caution">
    <text evidence="1">The sequence shown here is derived from an EMBL/GenBank/DDBJ whole genome shotgun (WGS) entry which is preliminary data.</text>
</comment>
<sequence length="313" mass="36561">MTDRESIALQQYLKHALNTSNRKRLAEDDVWTEDLENLNSELSQLVLQMSKWRSKTQPAETPDRVILVHQSVPQTYNYTTKRQLHLLANALNRIGYVCDEKNLFAWWRKATQALERLRIIRTNSQGDLVHYFTVLEKHQAFQSQLVDLIFEFWYPELVAKVRTMFALRLPGEQLDLQYLHETILAVDDPLDVVSPYHNYMLNLSAQFDNDDFWLEKSTEGITAALWQSEYSPTVVPMLIATSRLQRISPQIRVRYLRVLRDPNQRYVAQSDPMGHLADFIRQNLDTEIEAGYQGYFAPPKRRIHAPMPGSIVD</sequence>
<protein>
    <submittedName>
        <fullName evidence="1">Uncharacterized protein</fullName>
    </submittedName>
</protein>
<keyword evidence="2" id="KW-1185">Reference proteome</keyword>
<reference evidence="1 2" key="1">
    <citation type="submission" date="2017-04" db="EMBL/GenBank/DDBJ databases">
        <title>Genome sequencing of [Candida] sorbophila.</title>
        <authorList>
            <person name="Ahn J.O."/>
        </authorList>
    </citation>
    <scope>NUCLEOTIDE SEQUENCE [LARGE SCALE GENOMIC DNA]</scope>
    <source>
        <strain evidence="1 2">DS02</strain>
    </source>
</reference>
<evidence type="ECO:0000313" key="1">
    <source>
        <dbReference type="EMBL" id="PRT56748.1"/>
    </source>
</evidence>
<accession>A0A2T0FP42</accession>
<organism evidence="1 2">
    <name type="scientific">Wickerhamiella sorbophila</name>
    <dbReference type="NCBI Taxonomy" id="45607"/>
    <lineage>
        <taxon>Eukaryota</taxon>
        <taxon>Fungi</taxon>
        <taxon>Dikarya</taxon>
        <taxon>Ascomycota</taxon>
        <taxon>Saccharomycotina</taxon>
        <taxon>Dipodascomycetes</taxon>
        <taxon>Dipodascales</taxon>
        <taxon>Trichomonascaceae</taxon>
        <taxon>Wickerhamiella</taxon>
    </lineage>
</organism>
<evidence type="ECO:0000313" key="2">
    <source>
        <dbReference type="Proteomes" id="UP000238350"/>
    </source>
</evidence>
<dbReference type="Proteomes" id="UP000238350">
    <property type="component" value="Unassembled WGS sequence"/>
</dbReference>
<dbReference type="EMBL" id="NDIQ01000022">
    <property type="protein sequence ID" value="PRT56748.1"/>
    <property type="molecule type" value="Genomic_DNA"/>
</dbReference>
<dbReference type="GeneID" id="36518116"/>